<dbReference type="Gene3D" id="2.40.100.10">
    <property type="entry name" value="Cyclophilin-like"/>
    <property type="match status" value="1"/>
</dbReference>
<keyword evidence="2" id="KW-0697">Rotamase</keyword>
<evidence type="ECO:0000313" key="6">
    <source>
        <dbReference type="Proteomes" id="UP000318681"/>
    </source>
</evidence>
<accession>A0A558QRS9</accession>
<feature type="domain" description="PPIase cyclophilin-type" evidence="4">
    <location>
        <begin position="48"/>
        <end position="210"/>
    </location>
</feature>
<comment type="caution">
    <text evidence="5">The sequence shown here is derived from an EMBL/GenBank/DDBJ whole genome shotgun (WGS) entry which is preliminary data.</text>
</comment>
<sequence>MTVIRGAGVPVRFGLGWGGRIGGLLAAALLAGAPAPTAPPAAQRVRLETSAGPIVIELATRAAPLTTTNFLRYVDNGRFDGTTFYRAARAKRDPKTGLVQGGINTKAIRAYPPIAHEPTGRTGLHHVDGTVSMARASYGTAMGDFFIVVGPAPYLDERPGSRGYAAFGKVVAGMPLVRRILGAPTWPGGYSRETIGQSLREPVRIVSARRVK</sequence>
<dbReference type="PANTHER" id="PTHR45625">
    <property type="entry name" value="PEPTIDYL-PROLYL CIS-TRANS ISOMERASE-RELATED"/>
    <property type="match status" value="1"/>
</dbReference>
<dbReference type="EMBL" id="VNIM01000165">
    <property type="protein sequence ID" value="TVV69853.1"/>
    <property type="molecule type" value="Genomic_DNA"/>
</dbReference>
<dbReference type="GO" id="GO:0003755">
    <property type="term" value="F:peptidyl-prolyl cis-trans isomerase activity"/>
    <property type="evidence" value="ECO:0007669"/>
    <property type="project" value="UniProtKB-KW"/>
</dbReference>
<dbReference type="AlphaFoldDB" id="A0A558QRS9"/>
<keyword evidence="3 5" id="KW-0413">Isomerase</keyword>
<dbReference type="Pfam" id="PF00160">
    <property type="entry name" value="Pro_isomerase"/>
    <property type="match status" value="1"/>
</dbReference>
<evidence type="ECO:0000256" key="2">
    <source>
        <dbReference type="ARBA" id="ARBA00023110"/>
    </source>
</evidence>
<proteinExistence type="predicted"/>
<reference evidence="5 6" key="1">
    <citation type="submission" date="2019-07" db="EMBL/GenBank/DDBJ databases">
        <title>Sphingomonas solaris sp. nov., isolated from a solar panel from Boston, Massachusetts.</title>
        <authorList>
            <person name="Tanner K."/>
            <person name="Pascual J."/>
            <person name="Mancuso C."/>
            <person name="Pereto J."/>
            <person name="Khalil A."/>
            <person name="Vilanova C."/>
        </authorList>
    </citation>
    <scope>NUCLEOTIDE SEQUENCE [LARGE SCALE GENOMIC DNA]</scope>
    <source>
        <strain evidence="5 6">R4DWN</strain>
    </source>
</reference>
<evidence type="ECO:0000313" key="5">
    <source>
        <dbReference type="EMBL" id="TVV69853.1"/>
    </source>
</evidence>
<gene>
    <name evidence="5" type="ORF">FOY91_20625</name>
</gene>
<dbReference type="OrthoDB" id="9807797at2"/>
<evidence type="ECO:0000256" key="1">
    <source>
        <dbReference type="ARBA" id="ARBA00013194"/>
    </source>
</evidence>
<organism evidence="5 6">
    <name type="scientific">Alterirhizorhabdus solaris</name>
    <dbReference type="NCBI Taxonomy" id="2529389"/>
    <lineage>
        <taxon>Bacteria</taxon>
        <taxon>Pseudomonadati</taxon>
        <taxon>Pseudomonadota</taxon>
        <taxon>Alphaproteobacteria</taxon>
        <taxon>Sphingomonadales</taxon>
        <taxon>Rhizorhabdaceae</taxon>
        <taxon>Alterirhizorhabdus</taxon>
    </lineage>
</organism>
<dbReference type="InterPro" id="IPR002130">
    <property type="entry name" value="Cyclophilin-type_PPIase_dom"/>
</dbReference>
<evidence type="ECO:0000259" key="4">
    <source>
        <dbReference type="PROSITE" id="PS50072"/>
    </source>
</evidence>
<protein>
    <recommendedName>
        <fullName evidence="1">peptidylprolyl isomerase</fullName>
        <ecNumber evidence="1">5.2.1.8</ecNumber>
    </recommendedName>
</protein>
<dbReference type="InterPro" id="IPR029000">
    <property type="entry name" value="Cyclophilin-like_dom_sf"/>
</dbReference>
<dbReference type="PROSITE" id="PS50072">
    <property type="entry name" value="CSA_PPIASE_2"/>
    <property type="match status" value="1"/>
</dbReference>
<dbReference type="SUPFAM" id="SSF50891">
    <property type="entry name" value="Cyclophilin-like"/>
    <property type="match status" value="1"/>
</dbReference>
<dbReference type="InterPro" id="IPR044666">
    <property type="entry name" value="Cyclophilin_A-like"/>
</dbReference>
<dbReference type="CDD" id="cd00317">
    <property type="entry name" value="cyclophilin"/>
    <property type="match status" value="1"/>
</dbReference>
<keyword evidence="6" id="KW-1185">Reference proteome</keyword>
<dbReference type="PANTHER" id="PTHR45625:SF4">
    <property type="entry name" value="PEPTIDYLPROLYL ISOMERASE DOMAIN AND WD REPEAT-CONTAINING PROTEIN 1"/>
    <property type="match status" value="1"/>
</dbReference>
<evidence type="ECO:0000256" key="3">
    <source>
        <dbReference type="ARBA" id="ARBA00023235"/>
    </source>
</evidence>
<name>A0A558QRS9_9SPHN</name>
<dbReference type="EC" id="5.2.1.8" evidence="1"/>
<dbReference type="Proteomes" id="UP000318681">
    <property type="component" value="Unassembled WGS sequence"/>
</dbReference>